<evidence type="ECO:0000256" key="1">
    <source>
        <dbReference type="ARBA" id="ARBA00004651"/>
    </source>
</evidence>
<evidence type="ECO:0000256" key="7">
    <source>
        <dbReference type="ARBA" id="ARBA00023136"/>
    </source>
</evidence>
<keyword evidence="7 8" id="KW-0472">Membrane</keyword>
<evidence type="ECO:0000256" key="8">
    <source>
        <dbReference type="SAM" id="Phobius"/>
    </source>
</evidence>
<name>A2E9F8_TRIV3</name>
<evidence type="ECO:0000313" key="9">
    <source>
        <dbReference type="EMBL" id="EAY10722.1"/>
    </source>
</evidence>
<reference evidence="9" key="1">
    <citation type="submission" date="2006-10" db="EMBL/GenBank/DDBJ databases">
        <authorList>
            <person name="Amadeo P."/>
            <person name="Zhao Q."/>
            <person name="Wortman J."/>
            <person name="Fraser-Liggett C."/>
            <person name="Carlton J."/>
        </authorList>
    </citation>
    <scope>NUCLEOTIDE SEQUENCE</scope>
    <source>
        <strain evidence="9">G3</strain>
    </source>
</reference>
<proteinExistence type="inferred from homology"/>
<gene>
    <name evidence="9" type="ORF">TVAG_364470</name>
</gene>
<feature type="transmembrane region" description="Helical" evidence="8">
    <location>
        <begin position="444"/>
        <end position="461"/>
    </location>
</feature>
<keyword evidence="3" id="KW-0813">Transport</keyword>
<keyword evidence="4" id="KW-1003">Cell membrane</keyword>
<dbReference type="SMR" id="A2E9F8"/>
<protein>
    <recommendedName>
        <fullName evidence="11">MatE family protein</fullName>
    </recommendedName>
</protein>
<feature type="transmembrane region" description="Helical" evidence="8">
    <location>
        <begin position="404"/>
        <end position="424"/>
    </location>
</feature>
<evidence type="ECO:0000256" key="5">
    <source>
        <dbReference type="ARBA" id="ARBA00022692"/>
    </source>
</evidence>
<organism evidence="9 10">
    <name type="scientific">Trichomonas vaginalis (strain ATCC PRA-98 / G3)</name>
    <dbReference type="NCBI Taxonomy" id="412133"/>
    <lineage>
        <taxon>Eukaryota</taxon>
        <taxon>Metamonada</taxon>
        <taxon>Parabasalia</taxon>
        <taxon>Trichomonadida</taxon>
        <taxon>Trichomonadidae</taxon>
        <taxon>Trichomonas</taxon>
    </lineage>
</organism>
<feature type="transmembrane region" description="Helical" evidence="8">
    <location>
        <begin position="24"/>
        <end position="43"/>
    </location>
</feature>
<evidence type="ECO:0000256" key="2">
    <source>
        <dbReference type="ARBA" id="ARBA00010199"/>
    </source>
</evidence>
<dbReference type="Pfam" id="PF01554">
    <property type="entry name" value="MatE"/>
    <property type="match status" value="1"/>
</dbReference>
<dbReference type="InParanoid" id="A2E9F8"/>
<evidence type="ECO:0000256" key="6">
    <source>
        <dbReference type="ARBA" id="ARBA00022989"/>
    </source>
</evidence>
<dbReference type="EMBL" id="DS113333">
    <property type="protein sequence ID" value="EAY10722.1"/>
    <property type="molecule type" value="Genomic_DNA"/>
</dbReference>
<feature type="transmembrane region" description="Helical" evidence="8">
    <location>
        <begin position="205"/>
        <end position="233"/>
    </location>
</feature>
<dbReference type="CDD" id="cd12082">
    <property type="entry name" value="MATE_like"/>
    <property type="match status" value="1"/>
</dbReference>
<feature type="transmembrane region" description="Helical" evidence="8">
    <location>
        <begin position="108"/>
        <end position="127"/>
    </location>
</feature>
<keyword evidence="5 8" id="KW-0812">Transmembrane</keyword>
<dbReference type="PANTHER" id="PTHR43549:SF2">
    <property type="entry name" value="MULTIDRUG RESISTANCE PROTEIN NORM-RELATED"/>
    <property type="match status" value="1"/>
</dbReference>
<reference evidence="9" key="2">
    <citation type="journal article" date="2007" name="Science">
        <title>Draft genome sequence of the sexually transmitted pathogen Trichomonas vaginalis.</title>
        <authorList>
            <person name="Carlton J.M."/>
            <person name="Hirt R.P."/>
            <person name="Silva J.C."/>
            <person name="Delcher A.L."/>
            <person name="Schatz M."/>
            <person name="Zhao Q."/>
            <person name="Wortman J.R."/>
            <person name="Bidwell S.L."/>
            <person name="Alsmark U.C.M."/>
            <person name="Besteiro S."/>
            <person name="Sicheritz-Ponten T."/>
            <person name="Noel C.J."/>
            <person name="Dacks J.B."/>
            <person name="Foster P.G."/>
            <person name="Simillion C."/>
            <person name="Van de Peer Y."/>
            <person name="Miranda-Saavedra D."/>
            <person name="Barton G.J."/>
            <person name="Westrop G.D."/>
            <person name="Mueller S."/>
            <person name="Dessi D."/>
            <person name="Fiori P.L."/>
            <person name="Ren Q."/>
            <person name="Paulsen I."/>
            <person name="Zhang H."/>
            <person name="Bastida-Corcuera F.D."/>
            <person name="Simoes-Barbosa A."/>
            <person name="Brown M.T."/>
            <person name="Hayes R.D."/>
            <person name="Mukherjee M."/>
            <person name="Okumura C.Y."/>
            <person name="Schneider R."/>
            <person name="Smith A.J."/>
            <person name="Vanacova S."/>
            <person name="Villalvazo M."/>
            <person name="Haas B.J."/>
            <person name="Pertea M."/>
            <person name="Feldblyum T.V."/>
            <person name="Utterback T.R."/>
            <person name="Shu C.L."/>
            <person name="Osoegawa K."/>
            <person name="de Jong P.J."/>
            <person name="Hrdy I."/>
            <person name="Horvathova L."/>
            <person name="Zubacova Z."/>
            <person name="Dolezal P."/>
            <person name="Malik S.B."/>
            <person name="Logsdon J.M. Jr."/>
            <person name="Henze K."/>
            <person name="Gupta A."/>
            <person name="Wang C.C."/>
            <person name="Dunne R.L."/>
            <person name="Upcroft J.A."/>
            <person name="Upcroft P."/>
            <person name="White O."/>
            <person name="Salzberg S.L."/>
            <person name="Tang P."/>
            <person name="Chiu C.-H."/>
            <person name="Lee Y.-S."/>
            <person name="Embley T.M."/>
            <person name="Coombs G.H."/>
            <person name="Mottram J.C."/>
            <person name="Tachezy J."/>
            <person name="Fraser-Liggett C.M."/>
            <person name="Johnson P.J."/>
        </authorList>
    </citation>
    <scope>NUCLEOTIDE SEQUENCE [LARGE SCALE GENOMIC DNA]</scope>
    <source>
        <strain evidence="9">G3</strain>
    </source>
</reference>
<keyword evidence="6 8" id="KW-1133">Transmembrane helix</keyword>
<accession>A2E9F8</accession>
<dbReference type="RefSeq" id="XP_001322945.1">
    <property type="nucleotide sequence ID" value="XM_001322910.1"/>
</dbReference>
<dbReference type="VEuPathDB" id="TrichDB:TVAGG3_0001000"/>
<dbReference type="Proteomes" id="UP000001542">
    <property type="component" value="Unassembled WGS sequence"/>
</dbReference>
<dbReference type="AlphaFoldDB" id="A2E9F8"/>
<keyword evidence="10" id="KW-1185">Reference proteome</keyword>
<dbReference type="InterPro" id="IPR002528">
    <property type="entry name" value="MATE_fam"/>
</dbReference>
<evidence type="ECO:0000256" key="4">
    <source>
        <dbReference type="ARBA" id="ARBA00022475"/>
    </source>
</evidence>
<evidence type="ECO:0000313" key="10">
    <source>
        <dbReference type="Proteomes" id="UP000001542"/>
    </source>
</evidence>
<comment type="subcellular location">
    <subcellularLocation>
        <location evidence="1">Cell membrane</location>
        <topology evidence="1">Multi-pass membrane protein</topology>
    </subcellularLocation>
</comment>
<feature type="transmembrane region" description="Helical" evidence="8">
    <location>
        <begin position="176"/>
        <end position="199"/>
    </location>
</feature>
<dbReference type="GO" id="GO:0005886">
    <property type="term" value="C:plasma membrane"/>
    <property type="evidence" value="ECO:0007669"/>
    <property type="project" value="UniProtKB-SubCell"/>
</dbReference>
<dbReference type="VEuPathDB" id="TrichDB:TVAG_364470"/>
<sequence>MNDESNLNPVVSKEDVLLGQHSPFIIAMRLNMPGFIFALIHAFQDSVDLYFIKKGYGTNGITVVSITGIIRMLVASFSSCEFQGITKKFSELFAKHDKQAINELFVEVFRFNLIYAAFMTTIILSITKPLISKMGIPDSLLDDGRSYLLPISFLPLFVSTLHLCTGVLLASGRSIVSYIMLLMVMTISLSSDPLLIYAFQLDLKWIGFAFASGPSIVSTVLFILFISHAFSMVTPKWSAFLRKPSSHFWSLIKLMLPSLNTTAFGCLSPILFSMLLKRSTLDTGNSAKICSVYSTTMKVFQIMVVCINNGLAGLIPSATYALHKKNTNRAIEVVAWSLLLPLIAVVTISLIMVISPYTIMKIWINDELMVSYVPKISRIPFYTSLLEPFIQMFIALAIVFNRGVLASICPLVKVSALIGSAALFSKYSKSNPLLILHSYNIQDLLNFLCSLTVFVISLRRYRIMYKLEDNNLIQEMI</sequence>
<evidence type="ECO:0000256" key="3">
    <source>
        <dbReference type="ARBA" id="ARBA00022448"/>
    </source>
</evidence>
<feature type="transmembrane region" description="Helical" evidence="8">
    <location>
        <begin position="254"/>
        <end position="276"/>
    </location>
</feature>
<dbReference type="InterPro" id="IPR052031">
    <property type="entry name" value="Membrane_Transporter-Flippase"/>
</dbReference>
<feature type="transmembrane region" description="Helical" evidence="8">
    <location>
        <begin position="147"/>
        <end position="169"/>
    </location>
</feature>
<dbReference type="PANTHER" id="PTHR43549">
    <property type="entry name" value="MULTIDRUG RESISTANCE PROTEIN YPNP-RELATED"/>
    <property type="match status" value="1"/>
</dbReference>
<feature type="transmembrane region" description="Helical" evidence="8">
    <location>
        <begin position="379"/>
        <end position="399"/>
    </location>
</feature>
<feature type="transmembrane region" description="Helical" evidence="8">
    <location>
        <begin position="299"/>
        <end position="322"/>
    </location>
</feature>
<feature type="transmembrane region" description="Helical" evidence="8">
    <location>
        <begin position="334"/>
        <end position="359"/>
    </location>
</feature>
<evidence type="ECO:0008006" key="11">
    <source>
        <dbReference type="Google" id="ProtNLM"/>
    </source>
</evidence>
<comment type="similarity">
    <text evidence="2">Belongs to the multi antimicrobial extrusion (MATE) (TC 2.A.66.1) family.</text>
</comment>
<dbReference type="KEGG" id="tva:4768657"/>